<protein>
    <recommendedName>
        <fullName evidence="7">Pentatricopeptide repeat domain-containing protein</fullName>
    </recommendedName>
</protein>
<evidence type="ECO:0000256" key="3">
    <source>
        <dbReference type="ARBA" id="ARBA00023128"/>
    </source>
</evidence>
<proteinExistence type="predicted"/>
<comment type="subcellular location">
    <subcellularLocation>
        <location evidence="1">Mitochondrion</location>
    </subcellularLocation>
</comment>
<evidence type="ECO:0000313" key="5">
    <source>
        <dbReference type="EMBL" id="PMD41389.1"/>
    </source>
</evidence>
<organism evidence="5 6">
    <name type="scientific">Hyaloscypha variabilis (strain UAMH 11265 / GT02V1 / F)</name>
    <name type="common">Meliniomyces variabilis</name>
    <dbReference type="NCBI Taxonomy" id="1149755"/>
    <lineage>
        <taxon>Eukaryota</taxon>
        <taxon>Fungi</taxon>
        <taxon>Dikarya</taxon>
        <taxon>Ascomycota</taxon>
        <taxon>Pezizomycotina</taxon>
        <taxon>Leotiomycetes</taxon>
        <taxon>Helotiales</taxon>
        <taxon>Hyaloscyphaceae</taxon>
        <taxon>Hyaloscypha</taxon>
        <taxon>Hyaloscypha variabilis</taxon>
    </lineage>
</organism>
<sequence length="736" mass="84850">MSTLLLKFEAIESRIASYSCPRGIPGRVHALRLRRWQNNNRRQSVAVGERLPAHERESRIDSASETVTEDGDAIGGPGSSVGQRKETRKETRDEAQQIPKPPVRDGAIGLKVGASHTWRRLERWFEPPLGAQAQGDMFRPLLNKDGIDDPTEHEAAVYLALRTGNPHIVLKALSDHAKTVGFYNTRSLLVSMPPSTFSEALRSLDPKHFVGRYQEFHMQLSPRLAKKLGLLDAISLQGGYYKFCITFLEQVKSILEARHWEHPPALSDYKYLFRCARATGNRNLAEYLWKKLTVRNESDKVTEKLPAPDLDCYNSLLWIKCWNDTTNPLLRYRLRVIPENFAPRTWEHPPYALTGHSVAQGSNIRAQVALHFRSMVEAGISGNEETFCLMIVSNAREGEISAVASILGRVWNIDLQELLTLNDSELPPPKAYRRHSPFHPTGMLLYTIAHAFGINNQIPTALRLIDYISSRYSIPIPTNVWNELLTWTFVLSIRPRVRKRQGEVADTGKDIGQLPPEAVTNLWDTMVSKPYNVKPTLEMYDRLITNLCSRQRYREMHIRMEEARRVLKDDIRKLSRMQATFNATTRQHSPTHLAEQRMRDLILARLRIRRNRKYIERWVKLLILRGSRSLKYTDGWSDRNLPNIVKNWSLFLPEKLRYEIRSGYVSFKSGSKEERILRYSTKISRSSRLERKGLRQRKGKKFGLANSRWPVSPDGEETGDERRLVEESVFVNDELW</sequence>
<keyword evidence="2" id="KW-0809">Transit peptide</keyword>
<evidence type="ECO:0000256" key="1">
    <source>
        <dbReference type="ARBA" id="ARBA00004173"/>
    </source>
</evidence>
<feature type="region of interest" description="Disordered" evidence="4">
    <location>
        <begin position="45"/>
        <end position="107"/>
    </location>
</feature>
<dbReference type="GO" id="GO:0005739">
    <property type="term" value="C:mitochondrion"/>
    <property type="evidence" value="ECO:0007669"/>
    <property type="project" value="UniProtKB-SubCell"/>
</dbReference>
<dbReference type="STRING" id="1149755.A0A2J6RS92"/>
<gene>
    <name evidence="5" type="ORF">L207DRAFT_511248</name>
</gene>
<feature type="compositionally biased region" description="Basic and acidic residues" evidence="4">
    <location>
        <begin position="83"/>
        <end position="95"/>
    </location>
</feature>
<dbReference type="EMBL" id="KZ613944">
    <property type="protein sequence ID" value="PMD41389.1"/>
    <property type="molecule type" value="Genomic_DNA"/>
</dbReference>
<evidence type="ECO:0000256" key="4">
    <source>
        <dbReference type="SAM" id="MobiDB-lite"/>
    </source>
</evidence>
<reference evidence="5 6" key="1">
    <citation type="submission" date="2016-04" db="EMBL/GenBank/DDBJ databases">
        <title>A degradative enzymes factory behind the ericoid mycorrhizal symbiosis.</title>
        <authorList>
            <consortium name="DOE Joint Genome Institute"/>
            <person name="Martino E."/>
            <person name="Morin E."/>
            <person name="Grelet G."/>
            <person name="Kuo A."/>
            <person name="Kohler A."/>
            <person name="Daghino S."/>
            <person name="Barry K."/>
            <person name="Choi C."/>
            <person name="Cichocki N."/>
            <person name="Clum A."/>
            <person name="Copeland A."/>
            <person name="Hainaut M."/>
            <person name="Haridas S."/>
            <person name="Labutti K."/>
            <person name="Lindquist E."/>
            <person name="Lipzen A."/>
            <person name="Khouja H.-R."/>
            <person name="Murat C."/>
            <person name="Ohm R."/>
            <person name="Olson A."/>
            <person name="Spatafora J."/>
            <person name="Veneault-Fourrey C."/>
            <person name="Henrissat B."/>
            <person name="Grigoriev I."/>
            <person name="Martin F."/>
            <person name="Perotto S."/>
        </authorList>
    </citation>
    <scope>NUCLEOTIDE SEQUENCE [LARGE SCALE GENOMIC DNA]</scope>
    <source>
        <strain evidence="5 6">F</strain>
    </source>
</reference>
<keyword evidence="6" id="KW-1185">Reference proteome</keyword>
<dbReference type="InterPro" id="IPR024319">
    <property type="entry name" value="ATPase_expression_mit"/>
</dbReference>
<name>A0A2J6RS92_HYAVF</name>
<accession>A0A2J6RS92</accession>
<keyword evidence="3" id="KW-0496">Mitochondrion</keyword>
<dbReference type="Proteomes" id="UP000235786">
    <property type="component" value="Unassembled WGS sequence"/>
</dbReference>
<dbReference type="Pfam" id="PF12921">
    <property type="entry name" value="ATP13"/>
    <property type="match status" value="1"/>
</dbReference>
<dbReference type="OrthoDB" id="185373at2759"/>
<evidence type="ECO:0000256" key="2">
    <source>
        <dbReference type="ARBA" id="ARBA00022946"/>
    </source>
</evidence>
<evidence type="ECO:0008006" key="7">
    <source>
        <dbReference type="Google" id="ProtNLM"/>
    </source>
</evidence>
<evidence type="ECO:0000313" key="6">
    <source>
        <dbReference type="Proteomes" id="UP000235786"/>
    </source>
</evidence>
<dbReference type="AlphaFoldDB" id="A0A2J6RS92"/>
<feature type="compositionally biased region" description="Basic and acidic residues" evidence="4">
    <location>
        <begin position="51"/>
        <end position="62"/>
    </location>
</feature>